<dbReference type="Ensembl" id="ENSGMOT00000032352.1">
    <property type="protein sequence ID" value="ENSGMOP00000035415.1"/>
    <property type="gene ID" value="ENSGMOG00000031177.1"/>
</dbReference>
<evidence type="ECO:0000313" key="3">
    <source>
        <dbReference type="Proteomes" id="UP000694546"/>
    </source>
</evidence>
<reference evidence="2" key="2">
    <citation type="submission" date="2025-09" db="UniProtKB">
        <authorList>
            <consortium name="Ensembl"/>
        </authorList>
    </citation>
    <scope>IDENTIFICATION</scope>
</reference>
<feature type="compositionally biased region" description="Basic and acidic residues" evidence="1">
    <location>
        <begin position="202"/>
        <end position="211"/>
    </location>
</feature>
<dbReference type="GO" id="GO:0035869">
    <property type="term" value="C:ciliary transition zone"/>
    <property type="evidence" value="ECO:0007669"/>
    <property type="project" value="TreeGrafter"/>
</dbReference>
<dbReference type="GO" id="GO:0045995">
    <property type="term" value="P:regulation of embryonic development"/>
    <property type="evidence" value="ECO:0007669"/>
    <property type="project" value="Ensembl"/>
</dbReference>
<protein>
    <submittedName>
        <fullName evidence="2">Centriole, cilia and spindle-associated protein b</fullName>
    </submittedName>
</protein>
<dbReference type="GO" id="GO:0003341">
    <property type="term" value="P:cilium movement"/>
    <property type="evidence" value="ECO:0007669"/>
    <property type="project" value="Ensembl"/>
</dbReference>
<dbReference type="GO" id="GO:1901673">
    <property type="term" value="P:regulation of mitotic spindle assembly"/>
    <property type="evidence" value="ECO:0007669"/>
    <property type="project" value="TreeGrafter"/>
</dbReference>
<feature type="compositionally biased region" description="Basic and acidic residues" evidence="1">
    <location>
        <begin position="76"/>
        <end position="92"/>
    </location>
</feature>
<evidence type="ECO:0000313" key="2">
    <source>
        <dbReference type="Ensembl" id="ENSGMOP00000035415.1"/>
    </source>
</evidence>
<proteinExistence type="predicted"/>
<name>A0A8C5AQW0_GADMO</name>
<gene>
    <name evidence="2" type="primary">ccsapb</name>
</gene>
<organism evidence="2 3">
    <name type="scientific">Gadus morhua</name>
    <name type="common">Atlantic cod</name>
    <dbReference type="NCBI Taxonomy" id="8049"/>
    <lineage>
        <taxon>Eukaryota</taxon>
        <taxon>Metazoa</taxon>
        <taxon>Chordata</taxon>
        <taxon>Craniata</taxon>
        <taxon>Vertebrata</taxon>
        <taxon>Euteleostomi</taxon>
        <taxon>Actinopterygii</taxon>
        <taxon>Neopterygii</taxon>
        <taxon>Teleostei</taxon>
        <taxon>Neoteleostei</taxon>
        <taxon>Acanthomorphata</taxon>
        <taxon>Zeiogadaria</taxon>
        <taxon>Gadariae</taxon>
        <taxon>Gadiformes</taxon>
        <taxon>Gadoidei</taxon>
        <taxon>Gadidae</taxon>
        <taxon>Gadus</taxon>
    </lineage>
</organism>
<dbReference type="GO" id="GO:0048666">
    <property type="term" value="P:neuron development"/>
    <property type="evidence" value="ECO:0007669"/>
    <property type="project" value="Ensembl"/>
</dbReference>
<dbReference type="AlphaFoldDB" id="A0A8C5AQW0"/>
<dbReference type="OrthoDB" id="6616361at2759"/>
<accession>A0A8C5AQW0</accession>
<dbReference type="GO" id="GO:0005814">
    <property type="term" value="C:centriole"/>
    <property type="evidence" value="ECO:0007669"/>
    <property type="project" value="TreeGrafter"/>
</dbReference>
<dbReference type="PANTHER" id="PTHR31022:SF5">
    <property type="entry name" value="CENTRIOLE, CILIA AND SPINDLE-ASSOCIATED PROTEIN-RELATED"/>
    <property type="match status" value="1"/>
</dbReference>
<feature type="region of interest" description="Disordered" evidence="1">
    <location>
        <begin position="45"/>
        <end position="211"/>
    </location>
</feature>
<feature type="compositionally biased region" description="Basic residues" evidence="1">
    <location>
        <begin position="192"/>
        <end position="201"/>
    </location>
</feature>
<dbReference type="GO" id="GO:0008017">
    <property type="term" value="F:microtubule binding"/>
    <property type="evidence" value="ECO:0007669"/>
    <property type="project" value="TreeGrafter"/>
</dbReference>
<feature type="compositionally biased region" description="Polar residues" evidence="1">
    <location>
        <begin position="58"/>
        <end position="72"/>
    </location>
</feature>
<dbReference type="GO" id="GO:0007420">
    <property type="term" value="P:brain development"/>
    <property type="evidence" value="ECO:0007669"/>
    <property type="project" value="Ensembl"/>
</dbReference>
<feature type="compositionally biased region" description="Basic and acidic residues" evidence="1">
    <location>
        <begin position="166"/>
        <end position="179"/>
    </location>
</feature>
<feature type="region of interest" description="Disordered" evidence="1">
    <location>
        <begin position="262"/>
        <end position="286"/>
    </location>
</feature>
<dbReference type="GeneTree" id="ENSGT00390000003512"/>
<dbReference type="OMA" id="FKWESES"/>
<sequence>MVTMRIRTEYMKKFKDPKWESYSKCYEELFRYRMARRLLEHSHNPWFWSGSDTDSDVSESPTQSNKKPTETVTAGDRPDAEEYEQCREDGRVRQGRHRVTLPGSTETVPKIQLPEEVEDASHTTSAANGGQREGVAELRPQVEEESEEQRANSRCSNQPPTLAKQPDQERVSRHPERVKTASRSTKAPQLVKRVRSAPKHRPRDESMEGRHPFALYGQGERAADMAAKRTHNVGPAASTGEIHESALRAKTRRDVERLLQTQRVEHRRAKSADLDKKRTGPEQPEFNPWLTEYMRCFSARAR</sequence>
<feature type="compositionally biased region" description="Basic and acidic residues" evidence="1">
    <location>
        <begin position="270"/>
        <end position="280"/>
    </location>
</feature>
<dbReference type="GO" id="GO:0036064">
    <property type="term" value="C:ciliary basal body"/>
    <property type="evidence" value="ECO:0007669"/>
    <property type="project" value="Ensembl"/>
</dbReference>
<dbReference type="Pfam" id="PF15748">
    <property type="entry name" value="CCSAP"/>
    <property type="match status" value="1"/>
</dbReference>
<dbReference type="InterPro" id="IPR029774">
    <property type="entry name" value="CSAP"/>
</dbReference>
<dbReference type="GO" id="GO:0005819">
    <property type="term" value="C:spindle"/>
    <property type="evidence" value="ECO:0007669"/>
    <property type="project" value="TreeGrafter"/>
</dbReference>
<dbReference type="Proteomes" id="UP000694546">
    <property type="component" value="Chromosome 14"/>
</dbReference>
<dbReference type="GO" id="GO:0061371">
    <property type="term" value="P:determination of heart left/right asymmetry"/>
    <property type="evidence" value="ECO:0007669"/>
    <property type="project" value="Ensembl"/>
</dbReference>
<dbReference type="GO" id="GO:0000226">
    <property type="term" value="P:microtubule cytoskeleton organization"/>
    <property type="evidence" value="ECO:0007669"/>
    <property type="project" value="Ensembl"/>
</dbReference>
<keyword evidence="3" id="KW-1185">Reference proteome</keyword>
<reference evidence="2" key="1">
    <citation type="submission" date="2025-08" db="UniProtKB">
        <authorList>
            <consortium name="Ensembl"/>
        </authorList>
    </citation>
    <scope>IDENTIFICATION</scope>
</reference>
<evidence type="ECO:0000256" key="1">
    <source>
        <dbReference type="SAM" id="MobiDB-lite"/>
    </source>
</evidence>
<dbReference type="PANTHER" id="PTHR31022">
    <property type="entry name" value="CENTRIOLE, CILIA AND SPINDLE-ASSOCIATED PROTEIN"/>
    <property type="match status" value="1"/>
</dbReference>